<dbReference type="Pfam" id="PF12840">
    <property type="entry name" value="HTH_20"/>
    <property type="match status" value="1"/>
</dbReference>
<proteinExistence type="predicted"/>
<dbReference type="InterPro" id="IPR036390">
    <property type="entry name" value="WH_DNA-bd_sf"/>
</dbReference>
<comment type="caution">
    <text evidence="5">The sequence shown here is derived from an EMBL/GenBank/DDBJ whole genome shotgun (WGS) entry which is preliminary data.</text>
</comment>
<dbReference type="InterPro" id="IPR001845">
    <property type="entry name" value="HTH_ArsR_DNA-bd_dom"/>
</dbReference>
<dbReference type="SMART" id="SM00418">
    <property type="entry name" value="HTH_ARSR"/>
    <property type="match status" value="1"/>
</dbReference>
<keyword evidence="1" id="KW-0805">Transcription regulation</keyword>
<gene>
    <name evidence="5" type="ORF">IF651_16410</name>
</gene>
<dbReference type="SUPFAM" id="SSF46785">
    <property type="entry name" value="Winged helix' DNA-binding domain"/>
    <property type="match status" value="1"/>
</dbReference>
<dbReference type="GO" id="GO:0003677">
    <property type="term" value="F:DNA binding"/>
    <property type="evidence" value="ECO:0007669"/>
    <property type="project" value="UniProtKB-KW"/>
</dbReference>
<dbReference type="PANTHER" id="PTHR33154">
    <property type="entry name" value="TRANSCRIPTIONAL REGULATOR, ARSR FAMILY"/>
    <property type="match status" value="1"/>
</dbReference>
<name>A0A927PH80_9MICO</name>
<dbReference type="InterPro" id="IPR036388">
    <property type="entry name" value="WH-like_DNA-bd_sf"/>
</dbReference>
<evidence type="ECO:0000256" key="1">
    <source>
        <dbReference type="ARBA" id="ARBA00023015"/>
    </source>
</evidence>
<reference evidence="5" key="2">
    <citation type="submission" date="2020-09" db="EMBL/GenBank/DDBJ databases">
        <authorList>
            <person name="Yu Y."/>
        </authorList>
    </citation>
    <scope>NUCLEOTIDE SEQUENCE</scope>
    <source>
        <strain evidence="5">KCTC 49039</strain>
    </source>
</reference>
<dbReference type="InterPro" id="IPR051081">
    <property type="entry name" value="HTH_MetalResp_TranReg"/>
</dbReference>
<dbReference type="PANTHER" id="PTHR33154:SF33">
    <property type="entry name" value="TRANSCRIPTIONAL REPRESSOR SDPR"/>
    <property type="match status" value="1"/>
</dbReference>
<keyword evidence="2" id="KW-0238">DNA-binding</keyword>
<evidence type="ECO:0000313" key="5">
    <source>
        <dbReference type="EMBL" id="MBD8080630.1"/>
    </source>
</evidence>
<evidence type="ECO:0000313" key="6">
    <source>
        <dbReference type="Proteomes" id="UP000610846"/>
    </source>
</evidence>
<dbReference type="RefSeq" id="WP_191830199.1">
    <property type="nucleotide sequence ID" value="NZ_JACYHB010000017.1"/>
</dbReference>
<evidence type="ECO:0000259" key="4">
    <source>
        <dbReference type="SMART" id="SM00418"/>
    </source>
</evidence>
<evidence type="ECO:0000256" key="3">
    <source>
        <dbReference type="ARBA" id="ARBA00023163"/>
    </source>
</evidence>
<dbReference type="EMBL" id="JACYHB010000017">
    <property type="protein sequence ID" value="MBD8080630.1"/>
    <property type="molecule type" value="Genomic_DNA"/>
</dbReference>
<feature type="domain" description="HTH arsR-type" evidence="4">
    <location>
        <begin position="17"/>
        <end position="111"/>
    </location>
</feature>
<sequence length="196" mass="21176">MSTPDHPRGPLVTSDPERMRALAHPLRLRILSLLDDEGEVTATRCAEATGESVASCSFHLRMLAKYGFVEPGERRGKEKPWRAVGQGRQTRFDPAVPGSLPAAAAVGAALLGQETDRVRAWLERSAGEEPGWLLASTLTTASFWATRTELDALSREVEALVDRFAGRSDDPSLRPAGSRPVRLLGVVNADPPAADR</sequence>
<dbReference type="PRINTS" id="PR00778">
    <property type="entry name" value="HTHARSR"/>
</dbReference>
<keyword evidence="6" id="KW-1185">Reference proteome</keyword>
<accession>A0A927PH80</accession>
<reference evidence="5" key="1">
    <citation type="journal article" date="2018" name="Curr. Microbiol.">
        <title>Cellulosimicrobium arenosum sp. nov., Isolated from Marine Sediment Sand.</title>
        <authorList>
            <person name="Oh M."/>
            <person name="Kim J.H."/>
            <person name="Yoon J.H."/>
            <person name="Schumann P."/>
            <person name="Kim W."/>
        </authorList>
    </citation>
    <scope>NUCLEOTIDE SEQUENCE</scope>
    <source>
        <strain evidence="5">KCTC 49039</strain>
    </source>
</reference>
<evidence type="ECO:0000256" key="2">
    <source>
        <dbReference type="ARBA" id="ARBA00023125"/>
    </source>
</evidence>
<keyword evidence="3" id="KW-0804">Transcription</keyword>
<dbReference type="GO" id="GO:0003700">
    <property type="term" value="F:DNA-binding transcription factor activity"/>
    <property type="evidence" value="ECO:0007669"/>
    <property type="project" value="InterPro"/>
</dbReference>
<organism evidence="5 6">
    <name type="scientific">Cellulosimicrobium arenosum</name>
    <dbReference type="NCBI Taxonomy" id="2708133"/>
    <lineage>
        <taxon>Bacteria</taxon>
        <taxon>Bacillati</taxon>
        <taxon>Actinomycetota</taxon>
        <taxon>Actinomycetes</taxon>
        <taxon>Micrococcales</taxon>
        <taxon>Promicromonosporaceae</taxon>
        <taxon>Cellulosimicrobium</taxon>
    </lineage>
</organism>
<protein>
    <submittedName>
        <fullName evidence="5">Helix-turn-helix transcriptional regulator</fullName>
    </submittedName>
</protein>
<dbReference type="Gene3D" id="1.10.10.10">
    <property type="entry name" value="Winged helix-like DNA-binding domain superfamily/Winged helix DNA-binding domain"/>
    <property type="match status" value="1"/>
</dbReference>
<dbReference type="Proteomes" id="UP000610846">
    <property type="component" value="Unassembled WGS sequence"/>
</dbReference>
<dbReference type="CDD" id="cd00090">
    <property type="entry name" value="HTH_ARSR"/>
    <property type="match status" value="1"/>
</dbReference>
<dbReference type="AlphaFoldDB" id="A0A927PH80"/>
<dbReference type="InterPro" id="IPR011991">
    <property type="entry name" value="ArsR-like_HTH"/>
</dbReference>